<evidence type="ECO:0000313" key="3">
    <source>
        <dbReference type="Proteomes" id="UP001338125"/>
    </source>
</evidence>
<reference evidence="2 3" key="1">
    <citation type="submission" date="2024-01" db="EMBL/GenBank/DDBJ databases">
        <title>Complete genome of Cladobotryum mycophilum ATHUM6906.</title>
        <authorList>
            <person name="Christinaki A.C."/>
            <person name="Myridakis A.I."/>
            <person name="Kouvelis V.N."/>
        </authorList>
    </citation>
    <scope>NUCLEOTIDE SEQUENCE [LARGE SCALE GENOMIC DNA]</scope>
    <source>
        <strain evidence="2 3">ATHUM6906</strain>
    </source>
</reference>
<organism evidence="2 3">
    <name type="scientific">Cladobotryum mycophilum</name>
    <dbReference type="NCBI Taxonomy" id="491253"/>
    <lineage>
        <taxon>Eukaryota</taxon>
        <taxon>Fungi</taxon>
        <taxon>Dikarya</taxon>
        <taxon>Ascomycota</taxon>
        <taxon>Pezizomycotina</taxon>
        <taxon>Sordariomycetes</taxon>
        <taxon>Hypocreomycetidae</taxon>
        <taxon>Hypocreales</taxon>
        <taxon>Hypocreaceae</taxon>
        <taxon>Cladobotryum</taxon>
    </lineage>
</organism>
<comment type="caution">
    <text evidence="2">The sequence shown here is derived from an EMBL/GenBank/DDBJ whole genome shotgun (WGS) entry which is preliminary data.</text>
</comment>
<evidence type="ECO:0000313" key="2">
    <source>
        <dbReference type="EMBL" id="KAK5990139.1"/>
    </source>
</evidence>
<name>A0ABR0SDT9_9HYPO</name>
<proteinExistence type="predicted"/>
<accession>A0ABR0SDT9</accession>
<gene>
    <name evidence="2" type="ORF">PT974_08405</name>
</gene>
<feature type="compositionally biased region" description="Polar residues" evidence="1">
    <location>
        <begin position="146"/>
        <end position="157"/>
    </location>
</feature>
<dbReference type="Proteomes" id="UP001338125">
    <property type="component" value="Unassembled WGS sequence"/>
</dbReference>
<sequence>MPDFLAAHWNPYKIKEIVAKQWPDKETQAAYDKWDGNWCGRHVKRLNYCCPPDEVLDNLSNTKFGDPASLGKFLWMMEMQNTSSVPIGHASRGGVHTSYHFLPGVNNLYPHYGGRGITPGVMDSAILAINTDVLVEDYTPEDGPSRNASKCQGSGTESIAPEDSTSHNNSGTWVFAQIGQLFALVGWVWEPTDFVVVVRLDGRGNPGAVYAIYSFFHFPDDYYRDDKTPRHIDVAGESSRLPPYVRRLTRNMKDVGQFTVARIADNLQELNDPERSFTFDIEHTDERQIVRAKLIGDANPLIAPYYG</sequence>
<dbReference type="EMBL" id="JAVFKD010000014">
    <property type="protein sequence ID" value="KAK5990139.1"/>
    <property type="molecule type" value="Genomic_DNA"/>
</dbReference>
<keyword evidence="3" id="KW-1185">Reference proteome</keyword>
<feature type="region of interest" description="Disordered" evidence="1">
    <location>
        <begin position="141"/>
        <end position="166"/>
    </location>
</feature>
<evidence type="ECO:0000256" key="1">
    <source>
        <dbReference type="SAM" id="MobiDB-lite"/>
    </source>
</evidence>
<protein>
    <submittedName>
        <fullName evidence="2">Uncharacterized protein</fullName>
    </submittedName>
</protein>